<dbReference type="Pfam" id="PF13247">
    <property type="entry name" value="Fer4_11"/>
    <property type="match status" value="1"/>
</dbReference>
<dbReference type="Gene3D" id="3.30.70.20">
    <property type="match status" value="2"/>
</dbReference>
<dbReference type="InterPro" id="IPR014603">
    <property type="entry name" value="Formate_DH_Fe-S_su"/>
</dbReference>
<evidence type="ECO:0000256" key="6">
    <source>
        <dbReference type="ARBA" id="ARBA00022723"/>
    </source>
</evidence>
<evidence type="ECO:0000256" key="5">
    <source>
        <dbReference type="ARBA" id="ARBA00022692"/>
    </source>
</evidence>
<evidence type="ECO:0000313" key="13">
    <source>
        <dbReference type="EMBL" id="MCY0385841.1"/>
    </source>
</evidence>
<dbReference type="PROSITE" id="PS00198">
    <property type="entry name" value="4FE4S_FER_1"/>
    <property type="match status" value="1"/>
</dbReference>
<evidence type="ECO:0000256" key="7">
    <source>
        <dbReference type="ARBA" id="ARBA00022737"/>
    </source>
</evidence>
<name>A0ABT3ZH35_9BURK</name>
<evidence type="ECO:0000256" key="8">
    <source>
        <dbReference type="ARBA" id="ARBA00022982"/>
    </source>
</evidence>
<protein>
    <submittedName>
        <fullName evidence="13">Formate dehydrogenase subunit beta</fullName>
        <ecNumber evidence="13">1.17.1.9</ecNumber>
    </submittedName>
</protein>
<keyword evidence="9" id="KW-0408">Iron</keyword>
<evidence type="ECO:0000256" key="4">
    <source>
        <dbReference type="ARBA" id="ARBA00022485"/>
    </source>
</evidence>
<dbReference type="Proteomes" id="UP001082899">
    <property type="component" value="Unassembled WGS sequence"/>
</dbReference>
<proteinExistence type="predicted"/>
<dbReference type="Pfam" id="PF09163">
    <property type="entry name" value="Form-deh_trans"/>
    <property type="match status" value="1"/>
</dbReference>
<keyword evidence="10" id="KW-0411">Iron-sulfur</keyword>
<evidence type="ECO:0000256" key="2">
    <source>
        <dbReference type="ARBA" id="ARBA00022448"/>
    </source>
</evidence>
<dbReference type="PANTHER" id="PTHR43545">
    <property type="entry name" value="FORMATE DEHYDROGENASE, NITRATE-INDUCIBLE, IRON-SULFUR SUBUNIT"/>
    <property type="match status" value="1"/>
</dbReference>
<keyword evidence="13" id="KW-0560">Oxidoreductase</keyword>
<dbReference type="RefSeq" id="WP_267844967.1">
    <property type="nucleotide sequence ID" value="NZ_JAPMXC010000001.1"/>
</dbReference>
<evidence type="ECO:0000256" key="11">
    <source>
        <dbReference type="ARBA" id="ARBA00023136"/>
    </source>
</evidence>
<keyword evidence="14" id="KW-1185">Reference proteome</keyword>
<dbReference type="Pfam" id="PF12800">
    <property type="entry name" value="Fer4_4"/>
    <property type="match status" value="1"/>
</dbReference>
<keyword evidence="11" id="KW-0472">Membrane</keyword>
<dbReference type="PROSITE" id="PS51379">
    <property type="entry name" value="4FE4S_FER_2"/>
    <property type="match status" value="3"/>
</dbReference>
<dbReference type="InterPro" id="IPR051555">
    <property type="entry name" value="FDH_Electron_Transfer_Unit"/>
</dbReference>
<evidence type="ECO:0000259" key="12">
    <source>
        <dbReference type="PROSITE" id="PS51379"/>
    </source>
</evidence>
<keyword evidence="6" id="KW-0479">Metal-binding</keyword>
<keyword evidence="2" id="KW-0813">Transport</keyword>
<feature type="domain" description="4Fe-4S ferredoxin-type" evidence="12">
    <location>
        <begin position="124"/>
        <end position="153"/>
    </location>
</feature>
<gene>
    <name evidence="13" type="primary">fdxH</name>
    <name evidence="13" type="ORF">OVY01_01015</name>
</gene>
<dbReference type="NCBIfam" id="TIGR01582">
    <property type="entry name" value="FDH-beta"/>
    <property type="match status" value="1"/>
</dbReference>
<dbReference type="InterPro" id="IPR038384">
    <property type="entry name" value="Formate_DH_C_sf"/>
</dbReference>
<comment type="caution">
    <text evidence="13">The sequence shown here is derived from an EMBL/GenBank/DDBJ whole genome shotgun (WGS) entry which is preliminary data.</text>
</comment>
<dbReference type="InterPro" id="IPR017896">
    <property type="entry name" value="4Fe4S_Fe-S-bd"/>
</dbReference>
<dbReference type="InterPro" id="IPR015246">
    <property type="entry name" value="Formate_DH_TM"/>
</dbReference>
<comment type="subcellular location">
    <subcellularLocation>
        <location evidence="1">Cell membrane</location>
    </subcellularLocation>
</comment>
<keyword evidence="3" id="KW-1003">Cell membrane</keyword>
<dbReference type="CDD" id="cd10558">
    <property type="entry name" value="FDH-N"/>
    <property type="match status" value="1"/>
</dbReference>
<evidence type="ECO:0000313" key="14">
    <source>
        <dbReference type="Proteomes" id="UP001082899"/>
    </source>
</evidence>
<dbReference type="PANTHER" id="PTHR43545:SF6">
    <property type="entry name" value="FORMATE DEHYDROGENASE, NITRATE-INDUCIBLE, IRON-SULFUR SUBUNIT"/>
    <property type="match status" value="1"/>
</dbReference>
<evidence type="ECO:0000256" key="1">
    <source>
        <dbReference type="ARBA" id="ARBA00004236"/>
    </source>
</evidence>
<keyword evidence="7" id="KW-0677">Repeat</keyword>
<feature type="domain" description="4Fe-4S ferredoxin-type" evidence="12">
    <location>
        <begin position="29"/>
        <end position="57"/>
    </location>
</feature>
<dbReference type="GO" id="GO:0008863">
    <property type="term" value="F:formate dehydrogenase (NAD+) activity"/>
    <property type="evidence" value="ECO:0007669"/>
    <property type="project" value="UniProtKB-EC"/>
</dbReference>
<evidence type="ECO:0000256" key="3">
    <source>
        <dbReference type="ARBA" id="ARBA00022475"/>
    </source>
</evidence>
<accession>A0ABT3ZH35</accession>
<dbReference type="InterPro" id="IPR017900">
    <property type="entry name" value="4Fe4S_Fe_S_CS"/>
</dbReference>
<keyword evidence="4" id="KW-0004">4Fe-4S</keyword>
<keyword evidence="5" id="KW-0812">Transmembrane</keyword>
<evidence type="ECO:0000256" key="9">
    <source>
        <dbReference type="ARBA" id="ARBA00023004"/>
    </source>
</evidence>
<sequence>MALQSLDIKRLSATTVQPPEARTPVTGSVAKLIDVSKCIGCKACQTACMEWNDLRDDIGITTGEYDNPRDLSPQSWTVMRFSEYENASGDLEWLIRKDGCMHCEDPGCLKACPSPGAIVQYTNGIVDFHEENCIGCGYCISGCPFNIPRMSKKDNRVYKCTLCSDRVAVGQEPACVKTCPTGAIMFGTKEDMKVQAADRIVDLKERGFENAGLYDPPGVSGTHVMYVLHHADKPSLYHGLADNPRISPMVRVWKGIAKPLAVAGIALTALAGFFHYTRIGPNETHEEDEEAALAEADAAHIRTHRENDKEIVE</sequence>
<dbReference type="EC" id="1.17.1.9" evidence="13"/>
<dbReference type="PIRSF" id="PIRSF036298">
    <property type="entry name" value="FDH_4Fe4S"/>
    <property type="match status" value="1"/>
</dbReference>
<keyword evidence="8" id="KW-0249">Electron transport</keyword>
<dbReference type="Gene3D" id="1.20.5.480">
    <property type="entry name" value="Single helix bin"/>
    <property type="match status" value="1"/>
</dbReference>
<organism evidence="13 14">
    <name type="scientific">Robbsia betulipollinis</name>
    <dbReference type="NCBI Taxonomy" id="2981849"/>
    <lineage>
        <taxon>Bacteria</taxon>
        <taxon>Pseudomonadati</taxon>
        <taxon>Pseudomonadota</taxon>
        <taxon>Betaproteobacteria</taxon>
        <taxon>Burkholderiales</taxon>
        <taxon>Burkholderiaceae</taxon>
        <taxon>Robbsia</taxon>
    </lineage>
</organism>
<evidence type="ECO:0000256" key="10">
    <source>
        <dbReference type="ARBA" id="ARBA00023014"/>
    </source>
</evidence>
<dbReference type="InterPro" id="IPR006470">
    <property type="entry name" value="Formate_DH_bsu_Proteobacteria"/>
</dbReference>
<dbReference type="EMBL" id="JAPMXC010000001">
    <property type="protein sequence ID" value="MCY0385841.1"/>
    <property type="molecule type" value="Genomic_DNA"/>
</dbReference>
<feature type="domain" description="4Fe-4S ferredoxin-type" evidence="12">
    <location>
        <begin position="91"/>
        <end position="123"/>
    </location>
</feature>
<dbReference type="SUPFAM" id="SSF54862">
    <property type="entry name" value="4Fe-4S ferredoxins"/>
    <property type="match status" value="1"/>
</dbReference>
<reference evidence="13" key="1">
    <citation type="submission" date="2022-11" db="EMBL/GenBank/DDBJ databases">
        <title>Robbsia betulipollinis sp. nov., isolated from pollen of birch (Betula pendula).</title>
        <authorList>
            <person name="Shi H."/>
            <person name="Ambika Manirajan B."/>
            <person name="Ratering S."/>
            <person name="Geissler-Plaum R."/>
            <person name="Schnell S."/>
        </authorList>
    </citation>
    <scope>NUCLEOTIDE SEQUENCE</scope>
    <source>
        <strain evidence="13">Bb-Pol-6</strain>
    </source>
</reference>